<keyword evidence="2" id="KW-0012">Acyltransferase</keyword>
<dbReference type="AlphaFoldDB" id="A0A518AXL3"/>
<feature type="domain" description="BPL/LPL catalytic" evidence="1">
    <location>
        <begin position="33"/>
        <end position="218"/>
    </location>
</feature>
<dbReference type="EC" id="2.3.1.181" evidence="2"/>
<dbReference type="Pfam" id="PF21948">
    <property type="entry name" value="LplA-B_cat"/>
    <property type="match status" value="1"/>
</dbReference>
<dbReference type="InterPro" id="IPR004143">
    <property type="entry name" value="BPL_LPL_catalytic"/>
</dbReference>
<name>A0A518AXL3_9BACT</name>
<dbReference type="PANTHER" id="PTHR43679">
    <property type="entry name" value="OCTANOYLTRANSFERASE LIPM-RELATED"/>
    <property type="match status" value="1"/>
</dbReference>
<dbReference type="InterPro" id="IPR045864">
    <property type="entry name" value="aa-tRNA-synth_II/BPL/LPL"/>
</dbReference>
<keyword evidence="3" id="KW-1185">Reference proteome</keyword>
<evidence type="ECO:0000313" key="2">
    <source>
        <dbReference type="EMBL" id="QDU59454.1"/>
    </source>
</evidence>
<dbReference type="EMBL" id="CP036279">
    <property type="protein sequence ID" value="QDU59454.1"/>
    <property type="molecule type" value="Genomic_DNA"/>
</dbReference>
<dbReference type="Proteomes" id="UP000317093">
    <property type="component" value="Chromosome"/>
</dbReference>
<evidence type="ECO:0000259" key="1">
    <source>
        <dbReference type="PROSITE" id="PS51733"/>
    </source>
</evidence>
<gene>
    <name evidence="2" type="primary">lipM</name>
    <name evidence="2" type="ORF">Pan216_02820</name>
</gene>
<keyword evidence="2" id="KW-0808">Transferase</keyword>
<accession>A0A518AXL3</accession>
<dbReference type="Gene3D" id="3.30.930.10">
    <property type="entry name" value="Bira Bifunctional Protein, Domain 2"/>
    <property type="match status" value="1"/>
</dbReference>
<dbReference type="SUPFAM" id="SSF55681">
    <property type="entry name" value="Class II aaRS and biotin synthetases"/>
    <property type="match status" value="1"/>
</dbReference>
<dbReference type="GO" id="GO:0033819">
    <property type="term" value="F:lipoyl(octanoyl) transferase activity"/>
    <property type="evidence" value="ECO:0007669"/>
    <property type="project" value="UniProtKB-EC"/>
</dbReference>
<dbReference type="PROSITE" id="PS51733">
    <property type="entry name" value="BPL_LPL_CATALYTIC"/>
    <property type="match status" value="1"/>
</dbReference>
<dbReference type="RefSeq" id="WP_145253753.1">
    <property type="nucleotide sequence ID" value="NZ_CP036279.1"/>
</dbReference>
<reference evidence="2 3" key="1">
    <citation type="submission" date="2019-02" db="EMBL/GenBank/DDBJ databases">
        <title>Deep-cultivation of Planctomycetes and their phenomic and genomic characterization uncovers novel biology.</title>
        <authorList>
            <person name="Wiegand S."/>
            <person name="Jogler M."/>
            <person name="Boedeker C."/>
            <person name="Pinto D."/>
            <person name="Vollmers J."/>
            <person name="Rivas-Marin E."/>
            <person name="Kohn T."/>
            <person name="Peeters S.H."/>
            <person name="Heuer A."/>
            <person name="Rast P."/>
            <person name="Oberbeckmann S."/>
            <person name="Bunk B."/>
            <person name="Jeske O."/>
            <person name="Meyerdierks A."/>
            <person name="Storesund J.E."/>
            <person name="Kallscheuer N."/>
            <person name="Luecker S."/>
            <person name="Lage O.M."/>
            <person name="Pohl T."/>
            <person name="Merkel B.J."/>
            <person name="Hornburger P."/>
            <person name="Mueller R.-W."/>
            <person name="Bruemmer F."/>
            <person name="Labrenz M."/>
            <person name="Spormann A.M."/>
            <person name="Op den Camp H."/>
            <person name="Overmann J."/>
            <person name="Amann R."/>
            <person name="Jetten M.S.M."/>
            <person name="Mascher T."/>
            <person name="Medema M.H."/>
            <person name="Devos D.P."/>
            <person name="Kaster A.-K."/>
            <person name="Ovreas L."/>
            <person name="Rohde M."/>
            <person name="Galperin M.Y."/>
            <person name="Jogler C."/>
        </authorList>
    </citation>
    <scope>NUCLEOTIDE SEQUENCE [LARGE SCALE GENOMIC DNA]</scope>
    <source>
        <strain evidence="2 3">Pan216</strain>
    </source>
</reference>
<dbReference type="OrthoDB" id="9774653at2"/>
<evidence type="ECO:0000313" key="3">
    <source>
        <dbReference type="Proteomes" id="UP000317093"/>
    </source>
</evidence>
<dbReference type="InterPro" id="IPR050664">
    <property type="entry name" value="Octanoyltrans_LipM/LipL"/>
</dbReference>
<dbReference type="PANTHER" id="PTHR43679:SF2">
    <property type="entry name" value="OCTANOYL-[GCVH]:PROTEIN N-OCTANOYLTRANSFERASE"/>
    <property type="match status" value="1"/>
</dbReference>
<organism evidence="2 3">
    <name type="scientific">Kolteria novifilia</name>
    <dbReference type="NCBI Taxonomy" id="2527975"/>
    <lineage>
        <taxon>Bacteria</taxon>
        <taxon>Pseudomonadati</taxon>
        <taxon>Planctomycetota</taxon>
        <taxon>Planctomycetia</taxon>
        <taxon>Kolteriales</taxon>
        <taxon>Kolteriaceae</taxon>
        <taxon>Kolteria</taxon>
    </lineage>
</organism>
<dbReference type="KEGG" id="knv:Pan216_02820"/>
<proteinExistence type="predicted"/>
<sequence>MSIDCRLIPQATFDGVTNMAIDEAILDQTLAGNSAPATLRWYRWSRPTLSLGYFQEWQERPPQLAELPCVRRITGGGAILHDRELTYSLVFAPGRWPDPDFRQMVRQFHTLVTTSLISTLPPELSPGKSSSGGEPFLCFERRSEGDVVLGGSKILGSAQRNRRGALLQHGSILIERSDATPQLPGLTDEGASLPEAGLAETLTERLASLWDLRVEPGPLTDDERERAEEFRLGKYAHPEWTESRRHPR</sequence>
<protein>
    <submittedName>
        <fullName evidence="2">Octanoyltransferase LipM</fullName>
        <ecNumber evidence="2">2.3.1.181</ecNumber>
    </submittedName>
</protein>